<evidence type="ECO:0000259" key="5">
    <source>
        <dbReference type="PROSITE" id="PS51071"/>
    </source>
</evidence>
<dbReference type="PANTHER" id="PTHR30514:SF18">
    <property type="entry name" value="RPIR-FAMILY TRANSCRIPTIONAL REGULATOR"/>
    <property type="match status" value="1"/>
</dbReference>
<evidence type="ECO:0000256" key="2">
    <source>
        <dbReference type="ARBA" id="ARBA00023125"/>
    </source>
</evidence>
<evidence type="ECO:0000313" key="7">
    <source>
        <dbReference type="EMBL" id="EWT02079.1"/>
    </source>
</evidence>
<dbReference type="Pfam" id="PF01380">
    <property type="entry name" value="SIS"/>
    <property type="match status" value="1"/>
</dbReference>
<dbReference type="InterPro" id="IPR001347">
    <property type="entry name" value="SIS_dom"/>
</dbReference>
<gene>
    <name evidence="7" type="ORF">N865_07265</name>
</gene>
<dbReference type="GO" id="GO:1901135">
    <property type="term" value="P:carbohydrate derivative metabolic process"/>
    <property type="evidence" value="ECO:0007669"/>
    <property type="project" value="InterPro"/>
</dbReference>
<evidence type="ECO:0000256" key="4">
    <source>
        <dbReference type="SAM" id="MobiDB-lite"/>
    </source>
</evidence>
<organism evidence="7 8">
    <name type="scientific">Intrasporangium oryzae NRRL B-24470</name>
    <dbReference type="NCBI Taxonomy" id="1386089"/>
    <lineage>
        <taxon>Bacteria</taxon>
        <taxon>Bacillati</taxon>
        <taxon>Actinomycetota</taxon>
        <taxon>Actinomycetes</taxon>
        <taxon>Micrococcales</taxon>
        <taxon>Intrasporangiaceae</taxon>
        <taxon>Intrasporangium</taxon>
    </lineage>
</organism>
<feature type="domain" description="SIS" evidence="6">
    <location>
        <begin position="157"/>
        <end position="295"/>
    </location>
</feature>
<dbReference type="PROSITE" id="PS51464">
    <property type="entry name" value="SIS"/>
    <property type="match status" value="1"/>
</dbReference>
<dbReference type="RefSeq" id="WP_084328068.1">
    <property type="nucleotide sequence ID" value="NZ_AWSA01000014.1"/>
</dbReference>
<reference evidence="7 8" key="1">
    <citation type="submission" date="2013-08" db="EMBL/GenBank/DDBJ databases">
        <title>Intrasporangium oryzae NRRL B-24470.</title>
        <authorList>
            <person name="Liu H."/>
            <person name="Wang G."/>
        </authorList>
    </citation>
    <scope>NUCLEOTIDE SEQUENCE [LARGE SCALE GENOMIC DNA]</scope>
    <source>
        <strain evidence="7 8">NRRL B-24470</strain>
    </source>
</reference>
<dbReference type="Pfam" id="PF01418">
    <property type="entry name" value="HTH_6"/>
    <property type="match status" value="1"/>
</dbReference>
<dbReference type="eggNOG" id="COG1737">
    <property type="taxonomic scope" value="Bacteria"/>
</dbReference>
<feature type="domain" description="HTH rpiR-type" evidence="5">
    <location>
        <begin position="28"/>
        <end position="104"/>
    </location>
</feature>
<dbReference type="STRING" id="1386089.N865_07265"/>
<accession>W9GDZ9</accession>
<dbReference type="PROSITE" id="PS51071">
    <property type="entry name" value="HTH_RPIR"/>
    <property type="match status" value="1"/>
</dbReference>
<evidence type="ECO:0000313" key="8">
    <source>
        <dbReference type="Proteomes" id="UP000019489"/>
    </source>
</evidence>
<dbReference type="OrthoDB" id="3574600at2"/>
<keyword evidence="2" id="KW-0238">DNA-binding</keyword>
<comment type="caution">
    <text evidence="7">The sequence shown here is derived from an EMBL/GenBank/DDBJ whole genome shotgun (WGS) entry which is preliminary data.</text>
</comment>
<dbReference type="SUPFAM" id="SSF53697">
    <property type="entry name" value="SIS domain"/>
    <property type="match status" value="1"/>
</dbReference>
<dbReference type="GO" id="GO:0003700">
    <property type="term" value="F:DNA-binding transcription factor activity"/>
    <property type="evidence" value="ECO:0007669"/>
    <property type="project" value="InterPro"/>
</dbReference>
<dbReference type="Gene3D" id="3.40.50.10490">
    <property type="entry name" value="Glucose-6-phosphate isomerase like protein, domain 1"/>
    <property type="match status" value="1"/>
</dbReference>
<keyword evidence="1" id="KW-0805">Transcription regulation</keyword>
<dbReference type="CDD" id="cd05013">
    <property type="entry name" value="SIS_RpiR"/>
    <property type="match status" value="1"/>
</dbReference>
<dbReference type="InterPro" id="IPR000281">
    <property type="entry name" value="HTH_RpiR"/>
</dbReference>
<evidence type="ECO:0000259" key="6">
    <source>
        <dbReference type="PROSITE" id="PS51464"/>
    </source>
</evidence>
<evidence type="ECO:0000256" key="1">
    <source>
        <dbReference type="ARBA" id="ARBA00023015"/>
    </source>
</evidence>
<sequence length="314" mass="33276">MTPHPVAPGARHLTGDSDDGTAAPAGGQGLADTIRRRLGECSPSERKVARVLLAAYPSAGFETVARLAVRAGVSGPTVIRFVNRLGYAGYPDFQQALRDDLDARNASPLSLYDASAAARAGAGGSDADALLEHAARVAADSMARTFGTIAPHDLARAIELLSSSHRRIHLSGGRFSGLLARFLCQHLEQLRSDVRMLPDTVSSRAAVLADLGARDVIVVFDFRRYEPEALQLARFARSRHASVLLFTDVFLSPIASEAEVVLAADIGSPSPYDAMAPSLAVVETVLAGVVSRLGEDAHARMGRVEQVAGELELY</sequence>
<dbReference type="Proteomes" id="UP000019489">
    <property type="component" value="Unassembled WGS sequence"/>
</dbReference>
<dbReference type="GO" id="GO:0097367">
    <property type="term" value="F:carbohydrate derivative binding"/>
    <property type="evidence" value="ECO:0007669"/>
    <property type="project" value="InterPro"/>
</dbReference>
<dbReference type="SUPFAM" id="SSF46689">
    <property type="entry name" value="Homeodomain-like"/>
    <property type="match status" value="1"/>
</dbReference>
<dbReference type="InterPro" id="IPR035472">
    <property type="entry name" value="RpiR-like_SIS"/>
</dbReference>
<dbReference type="InterPro" id="IPR036388">
    <property type="entry name" value="WH-like_DNA-bd_sf"/>
</dbReference>
<keyword evidence="8" id="KW-1185">Reference proteome</keyword>
<dbReference type="EMBL" id="AWSA01000014">
    <property type="protein sequence ID" value="EWT02079.1"/>
    <property type="molecule type" value="Genomic_DNA"/>
</dbReference>
<dbReference type="PATRIC" id="fig|1386089.3.peg.1682"/>
<dbReference type="InterPro" id="IPR046348">
    <property type="entry name" value="SIS_dom_sf"/>
</dbReference>
<evidence type="ECO:0000256" key="3">
    <source>
        <dbReference type="ARBA" id="ARBA00023163"/>
    </source>
</evidence>
<keyword evidence="3" id="KW-0804">Transcription</keyword>
<dbReference type="InterPro" id="IPR009057">
    <property type="entry name" value="Homeodomain-like_sf"/>
</dbReference>
<dbReference type="InterPro" id="IPR047640">
    <property type="entry name" value="RpiR-like"/>
</dbReference>
<feature type="region of interest" description="Disordered" evidence="4">
    <location>
        <begin position="1"/>
        <end position="28"/>
    </location>
</feature>
<dbReference type="GO" id="GO:0003677">
    <property type="term" value="F:DNA binding"/>
    <property type="evidence" value="ECO:0007669"/>
    <property type="project" value="UniProtKB-KW"/>
</dbReference>
<protein>
    <submittedName>
        <fullName evidence="7">RpiR family transcriptional regulator</fullName>
    </submittedName>
</protein>
<dbReference type="Gene3D" id="1.10.10.10">
    <property type="entry name" value="Winged helix-like DNA-binding domain superfamily/Winged helix DNA-binding domain"/>
    <property type="match status" value="1"/>
</dbReference>
<dbReference type="AlphaFoldDB" id="W9GDZ9"/>
<dbReference type="PANTHER" id="PTHR30514">
    <property type="entry name" value="GLUCOKINASE"/>
    <property type="match status" value="1"/>
</dbReference>
<name>W9GDZ9_9MICO</name>
<proteinExistence type="predicted"/>